<organism evidence="1 2">
    <name type="scientific">Trichinella murrelli</name>
    <dbReference type="NCBI Taxonomy" id="144512"/>
    <lineage>
        <taxon>Eukaryota</taxon>
        <taxon>Metazoa</taxon>
        <taxon>Ecdysozoa</taxon>
        <taxon>Nematoda</taxon>
        <taxon>Enoplea</taxon>
        <taxon>Dorylaimia</taxon>
        <taxon>Trichinellida</taxon>
        <taxon>Trichinellidae</taxon>
        <taxon>Trichinella</taxon>
    </lineage>
</organism>
<accession>A0A0V0U5P5</accession>
<comment type="caution">
    <text evidence="1">The sequence shown here is derived from an EMBL/GenBank/DDBJ whole genome shotgun (WGS) entry which is preliminary data.</text>
</comment>
<reference evidence="1 2" key="1">
    <citation type="submission" date="2015-01" db="EMBL/GenBank/DDBJ databases">
        <title>Evolution of Trichinella species and genotypes.</title>
        <authorList>
            <person name="Korhonen P.K."/>
            <person name="Edoardo P."/>
            <person name="Giuseppe L.R."/>
            <person name="Gasser R.B."/>
        </authorList>
    </citation>
    <scope>NUCLEOTIDE SEQUENCE [LARGE SCALE GENOMIC DNA]</scope>
    <source>
        <strain evidence="1">ISS417</strain>
    </source>
</reference>
<sequence length="62" mass="7362">MSKNIPVPKFNHRRSVSTEFHMGCFPVYQDRHMAIFLCLPEDHNVIEIDEACIPRQSPQRFF</sequence>
<dbReference type="AlphaFoldDB" id="A0A0V0U5P5"/>
<dbReference type="Proteomes" id="UP000055048">
    <property type="component" value="Unassembled WGS sequence"/>
</dbReference>
<evidence type="ECO:0000313" key="2">
    <source>
        <dbReference type="Proteomes" id="UP000055048"/>
    </source>
</evidence>
<gene>
    <name evidence="1" type="ORF">T05_3450</name>
</gene>
<keyword evidence="2" id="KW-1185">Reference proteome</keyword>
<protein>
    <submittedName>
        <fullName evidence="1">Uncharacterized protein</fullName>
    </submittedName>
</protein>
<dbReference type="EMBL" id="JYDJ01000061">
    <property type="protein sequence ID" value="KRX46247.1"/>
    <property type="molecule type" value="Genomic_DNA"/>
</dbReference>
<evidence type="ECO:0000313" key="1">
    <source>
        <dbReference type="EMBL" id="KRX46247.1"/>
    </source>
</evidence>
<name>A0A0V0U5P5_9BILA</name>
<proteinExistence type="predicted"/>